<evidence type="ECO:0000256" key="1">
    <source>
        <dbReference type="SAM" id="SignalP"/>
    </source>
</evidence>
<dbReference type="Proteomes" id="UP000032680">
    <property type="component" value="Unassembled WGS sequence"/>
</dbReference>
<keyword evidence="3" id="KW-1185">Reference proteome</keyword>
<accession>A0A0D6P5A2</accession>
<feature type="signal peptide" evidence="1">
    <location>
        <begin position="1"/>
        <end position="32"/>
    </location>
</feature>
<comment type="caution">
    <text evidence="2">The sequence shown here is derived from an EMBL/GenBank/DDBJ whole genome shotgun (WGS) entry which is preliminary data.</text>
</comment>
<evidence type="ECO:0000313" key="2">
    <source>
        <dbReference type="EMBL" id="GAN76940.1"/>
    </source>
</evidence>
<dbReference type="RefSeq" id="WP_048860866.1">
    <property type="nucleotide sequence ID" value="NZ_BANB01000195.1"/>
</dbReference>
<dbReference type="EMBL" id="BANB01000195">
    <property type="protein sequence ID" value="GAN76940.1"/>
    <property type="molecule type" value="Genomic_DNA"/>
</dbReference>
<name>A0A0D6P5A2_9PROT</name>
<feature type="chain" id="PRO_5002309755" description="DUF2125 domain-containing protein" evidence="1">
    <location>
        <begin position="33"/>
        <end position="302"/>
    </location>
</feature>
<sequence>MSRRIAVRTTALFGAPLLGAALLLAGIAPARAAPAPDRCTAFAADFDRATVAHAQAIGPDACRFHDVAVRTDGPAHLHIDTVTVQHIDFDRAARHALQPALHVVLTGARFAGPASRPLTSYIMSVTARVFDAVLDYRYDPRAGTLVVSQLAISGPHLGGLTMSGAVDGVTPAAVERPGAAAASGIRLRRLSLRLANDGLVEAFVVPPLAGWLLAGAPDPAARVAEMKPVAVLYLMATLGRMGVPNASIAALVQFITDMPHPRPTLTVEGRFDPPLSVADMAAIAAGQPPAPVPGRQLTVSYP</sequence>
<evidence type="ECO:0000313" key="3">
    <source>
        <dbReference type="Proteomes" id="UP000032680"/>
    </source>
</evidence>
<proteinExistence type="predicted"/>
<reference evidence="2 3" key="1">
    <citation type="submission" date="2012-11" db="EMBL/GenBank/DDBJ databases">
        <title>Whole genome sequence of Acidisphaera rubrifaciens HS-AP3.</title>
        <authorList>
            <person name="Azuma Y."/>
            <person name="Higashiura N."/>
            <person name="Hirakawa H."/>
            <person name="Matsushita K."/>
        </authorList>
    </citation>
    <scope>NUCLEOTIDE SEQUENCE [LARGE SCALE GENOMIC DNA]</scope>
    <source>
        <strain evidence="2 3">HS-AP3</strain>
    </source>
</reference>
<keyword evidence="1" id="KW-0732">Signal</keyword>
<evidence type="ECO:0008006" key="4">
    <source>
        <dbReference type="Google" id="ProtNLM"/>
    </source>
</evidence>
<dbReference type="AlphaFoldDB" id="A0A0D6P5A2"/>
<protein>
    <recommendedName>
        <fullName evidence="4">DUF2125 domain-containing protein</fullName>
    </recommendedName>
</protein>
<organism evidence="2 3">
    <name type="scientific">Acidisphaera rubrifaciens HS-AP3</name>
    <dbReference type="NCBI Taxonomy" id="1231350"/>
    <lineage>
        <taxon>Bacteria</taxon>
        <taxon>Pseudomonadati</taxon>
        <taxon>Pseudomonadota</taxon>
        <taxon>Alphaproteobacteria</taxon>
        <taxon>Acetobacterales</taxon>
        <taxon>Acetobacteraceae</taxon>
        <taxon>Acidisphaera</taxon>
    </lineage>
</organism>
<gene>
    <name evidence="2" type="ORF">Asru_0195_06</name>
</gene>